<dbReference type="EMBL" id="MLFT02005811">
    <property type="protein sequence ID" value="PHT24813.1"/>
    <property type="molecule type" value="Genomic_DNA"/>
</dbReference>
<keyword evidence="3" id="KW-1185">Reference proteome</keyword>
<proteinExistence type="predicted"/>
<protein>
    <recommendedName>
        <fullName evidence="1">Agenet domain-containing protein</fullName>
    </recommendedName>
</protein>
<organism evidence="2 3">
    <name type="scientific">Capsicum baccatum</name>
    <name type="common">Peruvian pepper</name>
    <dbReference type="NCBI Taxonomy" id="33114"/>
    <lineage>
        <taxon>Eukaryota</taxon>
        <taxon>Viridiplantae</taxon>
        <taxon>Streptophyta</taxon>
        <taxon>Embryophyta</taxon>
        <taxon>Tracheophyta</taxon>
        <taxon>Spermatophyta</taxon>
        <taxon>Magnoliopsida</taxon>
        <taxon>eudicotyledons</taxon>
        <taxon>Gunneridae</taxon>
        <taxon>Pentapetalae</taxon>
        <taxon>asterids</taxon>
        <taxon>lamiids</taxon>
        <taxon>Solanales</taxon>
        <taxon>Solanaceae</taxon>
        <taxon>Solanoideae</taxon>
        <taxon>Capsiceae</taxon>
        <taxon>Capsicum</taxon>
    </lineage>
</organism>
<feature type="domain" description="Agenet" evidence="1">
    <location>
        <begin position="41"/>
        <end position="99"/>
    </location>
</feature>
<dbReference type="PANTHER" id="PTHR31917:SF3">
    <property type="entry name" value="BROMO ADJACENT-LIKE DOMAIN PROTEIN"/>
    <property type="match status" value="1"/>
</dbReference>
<reference evidence="3" key="2">
    <citation type="journal article" date="2017" name="J. Anim. Genet.">
        <title>Multiple reference genome sequences of hot pepper reveal the massive evolution of plant disease resistance genes by retroduplication.</title>
        <authorList>
            <person name="Kim S."/>
            <person name="Park J."/>
            <person name="Yeom S.-I."/>
            <person name="Kim Y.-M."/>
            <person name="Seo E."/>
            <person name="Kim K.-T."/>
            <person name="Kim M.-S."/>
            <person name="Lee J.M."/>
            <person name="Cheong K."/>
            <person name="Shin H.-S."/>
            <person name="Kim S.-B."/>
            <person name="Han K."/>
            <person name="Lee J."/>
            <person name="Park M."/>
            <person name="Lee H.-A."/>
            <person name="Lee H.-Y."/>
            <person name="Lee Y."/>
            <person name="Oh S."/>
            <person name="Lee J.H."/>
            <person name="Choi E."/>
            <person name="Choi E."/>
            <person name="Lee S.E."/>
            <person name="Jeon J."/>
            <person name="Kim H."/>
            <person name="Choi G."/>
            <person name="Song H."/>
            <person name="Lee J."/>
            <person name="Lee S.-C."/>
            <person name="Kwon J.-K."/>
            <person name="Lee H.-Y."/>
            <person name="Koo N."/>
            <person name="Hong Y."/>
            <person name="Kim R.W."/>
            <person name="Kang W.-H."/>
            <person name="Huh J.H."/>
            <person name="Kang B.-C."/>
            <person name="Yang T.-J."/>
            <person name="Lee Y.-H."/>
            <person name="Bennetzen J.L."/>
            <person name="Choi D."/>
        </authorList>
    </citation>
    <scope>NUCLEOTIDE SEQUENCE [LARGE SCALE GENOMIC DNA]</scope>
    <source>
        <strain evidence="3">cv. PBC81</strain>
    </source>
</reference>
<dbReference type="SMART" id="SM00743">
    <property type="entry name" value="Agenet"/>
    <property type="match status" value="1"/>
</dbReference>
<accession>A0A2G2UVR9</accession>
<evidence type="ECO:0000313" key="3">
    <source>
        <dbReference type="Proteomes" id="UP000224567"/>
    </source>
</evidence>
<reference evidence="2 3" key="1">
    <citation type="journal article" date="2017" name="Genome Biol.">
        <title>New reference genome sequences of hot pepper reveal the massive evolution of plant disease-resistance genes by retroduplication.</title>
        <authorList>
            <person name="Kim S."/>
            <person name="Park J."/>
            <person name="Yeom S.I."/>
            <person name="Kim Y.M."/>
            <person name="Seo E."/>
            <person name="Kim K.T."/>
            <person name="Kim M.S."/>
            <person name="Lee J.M."/>
            <person name="Cheong K."/>
            <person name="Shin H.S."/>
            <person name="Kim S.B."/>
            <person name="Han K."/>
            <person name="Lee J."/>
            <person name="Park M."/>
            <person name="Lee H.A."/>
            <person name="Lee H.Y."/>
            <person name="Lee Y."/>
            <person name="Oh S."/>
            <person name="Lee J.H."/>
            <person name="Choi E."/>
            <person name="Choi E."/>
            <person name="Lee S.E."/>
            <person name="Jeon J."/>
            <person name="Kim H."/>
            <person name="Choi G."/>
            <person name="Song H."/>
            <person name="Lee J."/>
            <person name="Lee S.C."/>
            <person name="Kwon J.K."/>
            <person name="Lee H.Y."/>
            <person name="Koo N."/>
            <person name="Hong Y."/>
            <person name="Kim R.W."/>
            <person name="Kang W.H."/>
            <person name="Huh J.H."/>
            <person name="Kang B.C."/>
            <person name="Yang T.J."/>
            <person name="Lee Y.H."/>
            <person name="Bennetzen J.L."/>
            <person name="Choi D."/>
        </authorList>
    </citation>
    <scope>NUCLEOTIDE SEQUENCE [LARGE SCALE GENOMIC DNA]</scope>
    <source>
        <strain evidence="3">cv. PBC81</strain>
    </source>
</reference>
<comment type="caution">
    <text evidence="2">The sequence shown here is derived from an EMBL/GenBank/DDBJ whole genome shotgun (WGS) entry which is preliminary data.</text>
</comment>
<dbReference type="AlphaFoldDB" id="A0A2G2UVR9"/>
<evidence type="ECO:0000259" key="1">
    <source>
        <dbReference type="SMART" id="SM00743"/>
    </source>
</evidence>
<gene>
    <name evidence="2" type="ORF">CQW23_35521</name>
</gene>
<dbReference type="InterPro" id="IPR014002">
    <property type="entry name" value="Agenet_dom_plant"/>
</dbReference>
<dbReference type="STRING" id="33114.A0A2G2UVR9"/>
<dbReference type="OrthoDB" id="815360at2759"/>
<evidence type="ECO:0000313" key="2">
    <source>
        <dbReference type="EMBL" id="PHT24813.1"/>
    </source>
</evidence>
<sequence>MTSRIVMVLTSSRVADSDKLGMRCRGRLTIWPRPPEDFSDFSFQVGAAVVAWLSDGWWEGVVVDFDVYGSGHLQVFFPGENRLLEIPRRNVRISRDWIDNKWVEVKGKKDIKSFISSSLNDVSKCSIKEPGNCENQMAPKLVAPEDKKMTSTSEHLAEKQATDVLKPKDIQSLISSSLNDVSKCSIKEPGNCENQMAPKLVAPEDKKMASTSEHLADKQATDVLTLKKRWSNDFLAGK</sequence>
<dbReference type="Proteomes" id="UP000224567">
    <property type="component" value="Unassembled WGS sequence"/>
</dbReference>
<name>A0A2G2UVR9_CAPBA</name>
<dbReference type="PANTHER" id="PTHR31917">
    <property type="entry name" value="AGENET DOMAIN-CONTAINING PROTEIN-RELATED"/>
    <property type="match status" value="1"/>
</dbReference>